<protein>
    <submittedName>
        <fullName evidence="1">Uncharacterized protein</fullName>
    </submittedName>
</protein>
<keyword evidence="2" id="KW-1185">Reference proteome</keyword>
<dbReference type="Proteomes" id="UP000290131">
    <property type="component" value="Segment"/>
</dbReference>
<accession>A0A3T0IIH6</accession>
<sequence length="165" mass="19079">MRNKEISWGYAIGSSASKYERWQYGTHMTLRLQKLLVKAMGRELNRPLEPAFRTTTFMMNPHGVALKSHVYHLEPEEEAAQREIIEAYRQSIELGQKLENSLRRVMNAAETTHEQLYAINNLYGDSTEVADEWISDEFKAMCDAETYRDSARELRLLVILHGGTL</sequence>
<proteinExistence type="predicted"/>
<dbReference type="EMBL" id="MK301608">
    <property type="protein sequence ID" value="AZU99626.1"/>
    <property type="molecule type" value="Genomic_DNA"/>
</dbReference>
<evidence type="ECO:0000313" key="2">
    <source>
        <dbReference type="Proteomes" id="UP000290131"/>
    </source>
</evidence>
<evidence type="ECO:0000313" key="1">
    <source>
        <dbReference type="EMBL" id="AZU99626.1"/>
    </source>
</evidence>
<name>A0A3T0IIH6_9CAUD</name>
<gene>
    <name evidence="1" type="ORF">SBP1_gp034</name>
</gene>
<organism evidence="1">
    <name type="scientific">Vibrio virus vB_VspP_SBP1</name>
    <dbReference type="NCBI Taxonomy" id="2500581"/>
    <lineage>
        <taxon>Viruses</taxon>
        <taxon>Duplodnaviria</taxon>
        <taxon>Heunggongvirae</taxon>
        <taxon>Uroviricota</taxon>
        <taxon>Caudoviricetes</taxon>
        <taxon>Schitoviridae</taxon>
        <taxon>Electravirus</taxon>
        <taxon>Electravirus Sbp1</taxon>
    </lineage>
</organism>
<reference evidence="1" key="1">
    <citation type="submission" date="2018-12" db="EMBL/GenBank/DDBJ databases">
        <title>Characterization of a N4-like bacteriophage infecting a coral-derived Vibrio strain.</title>
        <authorList>
            <person name="Huang S."/>
        </authorList>
    </citation>
    <scope>NUCLEOTIDE SEQUENCE [LARGE SCALE GENOMIC DNA]</scope>
</reference>